<evidence type="ECO:0000256" key="6">
    <source>
        <dbReference type="ARBA" id="ARBA00023303"/>
    </source>
</evidence>
<evidence type="ECO:0000256" key="3">
    <source>
        <dbReference type="ARBA" id="ARBA00022692"/>
    </source>
</evidence>
<name>A0A1I2EWX6_9BACI</name>
<evidence type="ECO:0000256" key="5">
    <source>
        <dbReference type="ARBA" id="ARBA00023136"/>
    </source>
</evidence>
<dbReference type="InterPro" id="IPR003691">
    <property type="entry name" value="FluC"/>
</dbReference>
<feature type="binding site" evidence="10">
    <location>
        <position position="79"/>
    </location>
    <ligand>
        <name>Na(+)</name>
        <dbReference type="ChEBI" id="CHEBI:29101"/>
        <note>structural</note>
    </ligand>
</feature>
<accession>A0A1I2EWX6</accession>
<keyword evidence="3 10" id="KW-0812">Transmembrane</keyword>
<keyword evidence="12" id="KW-1185">Reference proteome</keyword>
<comment type="catalytic activity">
    <reaction evidence="8">
        <text>fluoride(in) = fluoride(out)</text>
        <dbReference type="Rhea" id="RHEA:76159"/>
        <dbReference type="ChEBI" id="CHEBI:17051"/>
    </reaction>
    <physiologicalReaction direction="left-to-right" evidence="8">
        <dbReference type="Rhea" id="RHEA:76160"/>
    </physiologicalReaction>
</comment>
<keyword evidence="10" id="KW-0406">Ion transport</keyword>
<gene>
    <name evidence="10" type="primary">fluC</name>
    <name evidence="10" type="synonym">crcB</name>
    <name evidence="11" type="ORF">SAMN05192532_10761</name>
</gene>
<evidence type="ECO:0000256" key="10">
    <source>
        <dbReference type="HAMAP-Rule" id="MF_00454"/>
    </source>
</evidence>
<dbReference type="STRING" id="930128.SAMN05192532_10761"/>
<evidence type="ECO:0000256" key="2">
    <source>
        <dbReference type="ARBA" id="ARBA00022475"/>
    </source>
</evidence>
<dbReference type="Pfam" id="PF02537">
    <property type="entry name" value="CRCB"/>
    <property type="match status" value="1"/>
</dbReference>
<evidence type="ECO:0000256" key="4">
    <source>
        <dbReference type="ARBA" id="ARBA00022989"/>
    </source>
</evidence>
<feature type="binding site" evidence="10">
    <location>
        <position position="82"/>
    </location>
    <ligand>
        <name>Na(+)</name>
        <dbReference type="ChEBI" id="CHEBI:29101"/>
        <note>structural</note>
    </ligand>
</feature>
<evidence type="ECO:0000256" key="1">
    <source>
        <dbReference type="ARBA" id="ARBA00004651"/>
    </source>
</evidence>
<dbReference type="EMBL" id="FONT01000007">
    <property type="protein sequence ID" value="SFE97365.1"/>
    <property type="molecule type" value="Genomic_DNA"/>
</dbReference>
<evidence type="ECO:0000256" key="9">
    <source>
        <dbReference type="ARBA" id="ARBA00049940"/>
    </source>
</evidence>
<organism evidence="11 12">
    <name type="scientific">Alteribacillus iranensis</name>
    <dbReference type="NCBI Taxonomy" id="930128"/>
    <lineage>
        <taxon>Bacteria</taxon>
        <taxon>Bacillati</taxon>
        <taxon>Bacillota</taxon>
        <taxon>Bacilli</taxon>
        <taxon>Bacillales</taxon>
        <taxon>Bacillaceae</taxon>
        <taxon>Alteribacillus</taxon>
    </lineage>
</organism>
<dbReference type="PANTHER" id="PTHR28259:SF1">
    <property type="entry name" value="FLUORIDE EXPORT PROTEIN 1-RELATED"/>
    <property type="match status" value="1"/>
</dbReference>
<feature type="transmembrane region" description="Helical" evidence="10">
    <location>
        <begin position="37"/>
        <end position="56"/>
    </location>
</feature>
<keyword evidence="10" id="KW-0479">Metal-binding</keyword>
<comment type="function">
    <text evidence="9 10">Fluoride-specific ion channel. Important for reducing fluoride concentration in the cell, thus reducing its toxicity.</text>
</comment>
<dbReference type="PANTHER" id="PTHR28259">
    <property type="entry name" value="FLUORIDE EXPORT PROTEIN 1-RELATED"/>
    <property type="match status" value="1"/>
</dbReference>
<keyword evidence="6 10" id="KW-0407">Ion channel</keyword>
<keyword evidence="5 10" id="KW-0472">Membrane</keyword>
<evidence type="ECO:0000313" key="12">
    <source>
        <dbReference type="Proteomes" id="UP000199516"/>
    </source>
</evidence>
<dbReference type="HAMAP" id="MF_00454">
    <property type="entry name" value="FluC"/>
    <property type="match status" value="1"/>
</dbReference>
<dbReference type="GO" id="GO:0005886">
    <property type="term" value="C:plasma membrane"/>
    <property type="evidence" value="ECO:0007669"/>
    <property type="project" value="UniProtKB-SubCell"/>
</dbReference>
<comment type="activity regulation">
    <text evidence="10">Na(+) is not transported, but it plays an essential structural role and its presence is essential for fluoride channel function.</text>
</comment>
<dbReference type="GO" id="GO:0046872">
    <property type="term" value="F:metal ion binding"/>
    <property type="evidence" value="ECO:0007669"/>
    <property type="project" value="UniProtKB-KW"/>
</dbReference>
<sequence length="125" mass="13957">MVFFILALGGASGAVCRYLLGKAVDACFPKPSFPLSMLFVNLIGSFGLGVFLNINFDGVLPQYLYNDSWFLFLGVGFFGAFTTYSTFSLEAYQLLEKKCYLAFIYYTTLSLIGSFLLFGLGYWMI</sequence>
<evidence type="ECO:0000313" key="11">
    <source>
        <dbReference type="EMBL" id="SFE97365.1"/>
    </source>
</evidence>
<evidence type="ECO:0000256" key="8">
    <source>
        <dbReference type="ARBA" id="ARBA00035585"/>
    </source>
</evidence>
<dbReference type="GO" id="GO:0062054">
    <property type="term" value="F:fluoride channel activity"/>
    <property type="evidence" value="ECO:0007669"/>
    <property type="project" value="UniProtKB-UniRule"/>
</dbReference>
<dbReference type="AlphaFoldDB" id="A0A1I2EWX6"/>
<comment type="similarity">
    <text evidence="7 10">Belongs to the fluoride channel Fluc/FEX (TC 1.A.43) family.</text>
</comment>
<dbReference type="Proteomes" id="UP000199516">
    <property type="component" value="Unassembled WGS sequence"/>
</dbReference>
<dbReference type="OrthoDB" id="9815830at2"/>
<reference evidence="11 12" key="1">
    <citation type="submission" date="2016-10" db="EMBL/GenBank/DDBJ databases">
        <authorList>
            <person name="de Groot N.N."/>
        </authorList>
    </citation>
    <scope>NUCLEOTIDE SEQUENCE [LARGE SCALE GENOMIC DNA]</scope>
    <source>
        <strain evidence="11 12">DSM 23995</strain>
    </source>
</reference>
<proteinExistence type="inferred from homology"/>
<keyword evidence="10" id="KW-0915">Sodium</keyword>
<dbReference type="NCBIfam" id="TIGR00494">
    <property type="entry name" value="crcB"/>
    <property type="match status" value="1"/>
</dbReference>
<keyword evidence="10" id="KW-0813">Transport</keyword>
<protein>
    <recommendedName>
        <fullName evidence="10">Fluoride-specific ion channel FluC</fullName>
    </recommendedName>
</protein>
<keyword evidence="4 10" id="KW-1133">Transmembrane helix</keyword>
<dbReference type="GO" id="GO:0140114">
    <property type="term" value="P:cellular detoxification of fluoride"/>
    <property type="evidence" value="ECO:0007669"/>
    <property type="project" value="UniProtKB-UniRule"/>
</dbReference>
<feature type="transmembrane region" description="Helical" evidence="10">
    <location>
        <begin position="103"/>
        <end position="123"/>
    </location>
</feature>
<comment type="subcellular location">
    <subcellularLocation>
        <location evidence="1 10">Cell membrane</location>
        <topology evidence="1 10">Multi-pass membrane protein</topology>
    </subcellularLocation>
</comment>
<dbReference type="RefSeq" id="WP_091663257.1">
    <property type="nucleotide sequence ID" value="NZ_FONT01000007.1"/>
</dbReference>
<feature type="transmembrane region" description="Helical" evidence="10">
    <location>
        <begin position="68"/>
        <end position="87"/>
    </location>
</feature>
<evidence type="ECO:0000256" key="7">
    <source>
        <dbReference type="ARBA" id="ARBA00035120"/>
    </source>
</evidence>
<keyword evidence="2 10" id="KW-1003">Cell membrane</keyword>